<dbReference type="EMBL" id="BAABCA010000004">
    <property type="protein sequence ID" value="GAA4235891.1"/>
    <property type="molecule type" value="Genomic_DNA"/>
</dbReference>
<name>A0ABP8C928_9FLAO</name>
<evidence type="ECO:0000313" key="2">
    <source>
        <dbReference type="Proteomes" id="UP001501496"/>
    </source>
</evidence>
<dbReference type="RefSeq" id="WP_344787952.1">
    <property type="nucleotide sequence ID" value="NZ_BAABCA010000004.1"/>
</dbReference>
<sequence length="401" mass="43006">MKKLVLSIFVVSALFQSCSSDDDGGDGGSQVVAPATYSFEREGESSVSFSGQTTRIEMGQEFIDALKDTSKSEADLDGMFAHAEGDADFSDADLNASDKSIRSKTAASSDYFSANTTDANEIKAEFDTWIKAQVYEVFPNWNVDAVAGTAGKIQEAGGGSTRYVNAKGLELNQAINKGLIGALMADQALNNYLSTAVLDAGNNIANNDAGTVEDGKTYTTMEHKWDEAYGYVFGANADPANPNADLGADNFLNKYLGRVEGDTDFAGIADDVYQAFKLGRAAIVAGDYDLRDEQAEIIREKISEVIGVRAVYYLQQGKANLGTDMASAFHDLSEGFGFVYSLQFTRKPGTNEPYFTKTEVDAFIATLLNGNGFWDITAGDLDTMSDTISAKFNFTTAQAGS</sequence>
<proteinExistence type="predicted"/>
<comment type="caution">
    <text evidence="1">The sequence shown here is derived from an EMBL/GenBank/DDBJ whole genome shotgun (WGS) entry which is preliminary data.</text>
</comment>
<dbReference type="InterPro" id="IPR032331">
    <property type="entry name" value="DUF4856"/>
</dbReference>
<evidence type="ECO:0000313" key="1">
    <source>
        <dbReference type="EMBL" id="GAA4235891.1"/>
    </source>
</evidence>
<keyword evidence="2" id="KW-1185">Reference proteome</keyword>
<dbReference type="Pfam" id="PF16148">
    <property type="entry name" value="DUF4856"/>
    <property type="match status" value="1"/>
</dbReference>
<protein>
    <submittedName>
        <fullName evidence="1">DUF4856 domain-containing protein</fullName>
    </submittedName>
</protein>
<accession>A0ABP8C928</accession>
<reference evidence="2" key="1">
    <citation type="journal article" date="2019" name="Int. J. Syst. Evol. Microbiol.">
        <title>The Global Catalogue of Microorganisms (GCM) 10K type strain sequencing project: providing services to taxonomists for standard genome sequencing and annotation.</title>
        <authorList>
            <consortium name="The Broad Institute Genomics Platform"/>
            <consortium name="The Broad Institute Genome Sequencing Center for Infectious Disease"/>
            <person name="Wu L."/>
            <person name="Ma J."/>
        </authorList>
    </citation>
    <scope>NUCLEOTIDE SEQUENCE [LARGE SCALE GENOMIC DNA]</scope>
    <source>
        <strain evidence="2">JCM 17630</strain>
    </source>
</reference>
<dbReference type="Proteomes" id="UP001501496">
    <property type="component" value="Unassembled WGS sequence"/>
</dbReference>
<dbReference type="PROSITE" id="PS51257">
    <property type="entry name" value="PROKAR_LIPOPROTEIN"/>
    <property type="match status" value="1"/>
</dbReference>
<gene>
    <name evidence="1" type="ORF">GCM10022291_18880</name>
</gene>
<organism evidence="1 2">
    <name type="scientific">Postechiella marina</name>
    <dbReference type="NCBI Taxonomy" id="943941"/>
    <lineage>
        <taxon>Bacteria</taxon>
        <taxon>Pseudomonadati</taxon>
        <taxon>Bacteroidota</taxon>
        <taxon>Flavobacteriia</taxon>
        <taxon>Flavobacteriales</taxon>
        <taxon>Flavobacteriaceae</taxon>
        <taxon>Postechiella</taxon>
    </lineage>
</organism>